<comment type="similarity">
    <text evidence="1 5 6">Belongs to the peptidase S8 family.</text>
</comment>
<dbReference type="InterPro" id="IPR050131">
    <property type="entry name" value="Peptidase_S8_subtilisin-like"/>
</dbReference>
<evidence type="ECO:0000259" key="10">
    <source>
        <dbReference type="Pfam" id="PF05922"/>
    </source>
</evidence>
<keyword evidence="3 5" id="KW-0378">Hydrolase</keyword>
<dbReference type="PROSITE" id="PS00138">
    <property type="entry name" value="SUBTILASE_SER"/>
    <property type="match status" value="1"/>
</dbReference>
<dbReference type="Pfam" id="PF00082">
    <property type="entry name" value="Peptidase_S8"/>
    <property type="match status" value="1"/>
</dbReference>
<evidence type="ECO:0000313" key="11">
    <source>
        <dbReference type="EMBL" id="WAB81862.1"/>
    </source>
</evidence>
<keyword evidence="8" id="KW-0732">Signal</keyword>
<dbReference type="RefSeq" id="WP_267781654.1">
    <property type="nucleotide sequence ID" value="NZ_CP113089.1"/>
</dbReference>
<dbReference type="InterPro" id="IPR023827">
    <property type="entry name" value="Peptidase_S8_Asp-AS"/>
</dbReference>
<dbReference type="InterPro" id="IPR036852">
    <property type="entry name" value="Peptidase_S8/S53_dom_sf"/>
</dbReference>
<evidence type="ECO:0000256" key="6">
    <source>
        <dbReference type="RuleBase" id="RU003355"/>
    </source>
</evidence>
<keyword evidence="4 5" id="KW-0720">Serine protease</keyword>
<dbReference type="EMBL" id="CP113089">
    <property type="protein sequence ID" value="WAB81862.1"/>
    <property type="molecule type" value="Genomic_DNA"/>
</dbReference>
<dbReference type="GO" id="GO:0004252">
    <property type="term" value="F:serine-type endopeptidase activity"/>
    <property type="evidence" value="ECO:0007669"/>
    <property type="project" value="UniProtKB-UniRule"/>
</dbReference>
<feature type="region of interest" description="Disordered" evidence="7">
    <location>
        <begin position="774"/>
        <end position="793"/>
    </location>
</feature>
<dbReference type="PANTHER" id="PTHR43806">
    <property type="entry name" value="PEPTIDASE S8"/>
    <property type="match status" value="1"/>
</dbReference>
<evidence type="ECO:0000256" key="3">
    <source>
        <dbReference type="ARBA" id="ARBA00022801"/>
    </source>
</evidence>
<organism evidence="11 12">
    <name type="scientific">Microcella daejeonensis</name>
    <dbReference type="NCBI Taxonomy" id="2994971"/>
    <lineage>
        <taxon>Bacteria</taxon>
        <taxon>Bacillati</taxon>
        <taxon>Actinomycetota</taxon>
        <taxon>Actinomycetes</taxon>
        <taxon>Micrococcales</taxon>
        <taxon>Microbacteriaceae</taxon>
        <taxon>Microcella</taxon>
    </lineage>
</organism>
<evidence type="ECO:0000256" key="5">
    <source>
        <dbReference type="PROSITE-ProRule" id="PRU01240"/>
    </source>
</evidence>
<dbReference type="PRINTS" id="PR00723">
    <property type="entry name" value="SUBTILISIN"/>
</dbReference>
<proteinExistence type="inferred from homology"/>
<dbReference type="InterPro" id="IPR000209">
    <property type="entry name" value="Peptidase_S8/S53_dom"/>
</dbReference>
<feature type="domain" description="Peptidase S8/S53" evidence="9">
    <location>
        <begin position="119"/>
        <end position="359"/>
    </location>
</feature>
<feature type="active site" description="Charge relay system" evidence="5">
    <location>
        <position position="128"/>
    </location>
</feature>
<dbReference type="InterPro" id="IPR013207">
    <property type="entry name" value="LGFP"/>
</dbReference>
<feature type="signal peptide" evidence="8">
    <location>
        <begin position="1"/>
        <end position="19"/>
    </location>
</feature>
<protein>
    <submittedName>
        <fullName evidence="11">S8 family serine peptidase</fullName>
    </submittedName>
</protein>
<dbReference type="InterPro" id="IPR015500">
    <property type="entry name" value="Peptidase_S8_subtilisin-rel"/>
</dbReference>
<dbReference type="KEGG" id="mdb:OVN18_02245"/>
<name>A0A9E8SBS5_9MICO</name>
<dbReference type="Pfam" id="PF08310">
    <property type="entry name" value="LGFP"/>
    <property type="match status" value="3"/>
</dbReference>
<sequence>MSTVVGLLAATLTVAPAPAAESAWIVETAPGAVEVVAAVAEDLGGEPVETFDDAFSGVAAELTDAEAGVLEQRPDVVAVHPDIEITLFDTQTSAPWHLSRLDQATAPADGTYSYPASAGSGVRVYVVDSGISPNPGQLGSRLLPGVSALAGDPSTADCQGHGTHVAGIVASTAYGVAKKASVVPVRVFSCSGSTSSSTVISGLNWIAANHPAGTPGIVNMSLGGPASSPLDSAVQNLITRGMIVTVAAGNGGADQIGDDACTESPARVPAALTVGATTTTDARAAYSNFGTCLDLFAPGSAVRSLYFADPSSSISMSGTSMASPVVAGVAALAWSESPGASARQVESRLVSTSRAGVASGRGAGSPDRLVAVTIAAPTDSAGALAIAAEHQRRGGSSGPLGAALSAPACAYSTTECWGDFTSGVIHWSSKTGVRVVGPELIVAYRAVGGPSGTVGPPVTDATAASGGVTQGFRQGVGYTSAAGSVIHRTGSAIHARYATGGGPTGGLGWPTSTEQCGGSRCAAEFEHGVISWMPATGVHEVGPDFIAAYRQAGGTAGALGLPIDVPRTYVAGISGTAQNFEGGYIYGSSAGTVPLRKNSGIFQRYSATGSQYGPLGWPTATEVCLGASCRADFVNGSIAWTPSTGVRVVAEPLRSAWDSIGGQSGVLGSPQGEQVAYFAGTAASGSAQDFLGGYVYSSSAGTVGLRKNSGIFQRYGASGSQYGPAGWPVTEEQCWEPTACAVAFERQTITWTPSAGVRVVAGALDGAYRAAGGARSPLGPATSDPFTDRSNGGGTAQAFTGGYGYQSAAGAAVLALDSVVFQEYARQGSQRGPLGWPLGSERCDDEGCVLVTQGGWITWARGASTATTVLTSTTGSNREG</sequence>
<feature type="chain" id="PRO_5039073673" evidence="8">
    <location>
        <begin position="20"/>
        <end position="880"/>
    </location>
</feature>
<dbReference type="PROSITE" id="PS51892">
    <property type="entry name" value="SUBTILASE"/>
    <property type="match status" value="1"/>
</dbReference>
<feature type="active site" description="Charge relay system" evidence="5">
    <location>
        <position position="320"/>
    </location>
</feature>
<feature type="active site" description="Charge relay system" evidence="5">
    <location>
        <position position="161"/>
    </location>
</feature>
<dbReference type="SUPFAM" id="SSF52743">
    <property type="entry name" value="Subtilisin-like"/>
    <property type="match status" value="1"/>
</dbReference>
<dbReference type="InterPro" id="IPR010259">
    <property type="entry name" value="S8pro/Inhibitor_I9"/>
</dbReference>
<evidence type="ECO:0000259" key="9">
    <source>
        <dbReference type="Pfam" id="PF00082"/>
    </source>
</evidence>
<gene>
    <name evidence="11" type="ORF">OVN18_02245</name>
</gene>
<keyword evidence="2 5" id="KW-0645">Protease</keyword>
<dbReference type="GO" id="GO:0005615">
    <property type="term" value="C:extracellular space"/>
    <property type="evidence" value="ECO:0007669"/>
    <property type="project" value="TreeGrafter"/>
</dbReference>
<evidence type="ECO:0000256" key="1">
    <source>
        <dbReference type="ARBA" id="ARBA00011073"/>
    </source>
</evidence>
<keyword evidence="12" id="KW-1185">Reference proteome</keyword>
<dbReference type="AlphaFoldDB" id="A0A9E8SBS5"/>
<dbReference type="GO" id="GO:0006508">
    <property type="term" value="P:proteolysis"/>
    <property type="evidence" value="ECO:0007669"/>
    <property type="project" value="UniProtKB-KW"/>
</dbReference>
<reference evidence="11" key="1">
    <citation type="submission" date="2022-11" db="EMBL/GenBank/DDBJ databases">
        <title>Description of Microcella daejonensis nov. sp, isolated from riverside soil.</title>
        <authorList>
            <person name="Molina K.M."/>
            <person name="Kim S.B."/>
        </authorList>
    </citation>
    <scope>NUCLEOTIDE SEQUENCE</scope>
    <source>
        <strain evidence="11">MMS21-STM12</strain>
    </source>
</reference>
<dbReference type="InterPro" id="IPR022398">
    <property type="entry name" value="Peptidase_S8_His-AS"/>
</dbReference>
<evidence type="ECO:0000256" key="8">
    <source>
        <dbReference type="SAM" id="SignalP"/>
    </source>
</evidence>
<dbReference type="PROSITE" id="PS00137">
    <property type="entry name" value="SUBTILASE_HIS"/>
    <property type="match status" value="1"/>
</dbReference>
<dbReference type="Proteomes" id="UP001164706">
    <property type="component" value="Chromosome"/>
</dbReference>
<evidence type="ECO:0000256" key="2">
    <source>
        <dbReference type="ARBA" id="ARBA00022670"/>
    </source>
</evidence>
<dbReference type="FunFam" id="3.40.50.200:FF:000014">
    <property type="entry name" value="Proteinase K"/>
    <property type="match status" value="1"/>
</dbReference>
<dbReference type="Gene3D" id="3.40.50.200">
    <property type="entry name" value="Peptidase S8/S53 domain"/>
    <property type="match status" value="1"/>
</dbReference>
<evidence type="ECO:0000256" key="4">
    <source>
        <dbReference type="ARBA" id="ARBA00022825"/>
    </source>
</evidence>
<dbReference type="InterPro" id="IPR037045">
    <property type="entry name" value="S8pro/Inhibitor_I9_sf"/>
</dbReference>
<dbReference type="Gene3D" id="3.30.70.80">
    <property type="entry name" value="Peptidase S8 propeptide/proteinase inhibitor I9"/>
    <property type="match status" value="1"/>
</dbReference>
<dbReference type="PANTHER" id="PTHR43806:SF11">
    <property type="entry name" value="CEREVISIN-RELATED"/>
    <property type="match status" value="1"/>
</dbReference>
<dbReference type="InterPro" id="IPR034193">
    <property type="entry name" value="PCSK9_ProteinaseK-like"/>
</dbReference>
<dbReference type="Pfam" id="PF05922">
    <property type="entry name" value="Inhibitor_I9"/>
    <property type="match status" value="1"/>
</dbReference>
<accession>A0A9E8SBS5</accession>
<evidence type="ECO:0000256" key="7">
    <source>
        <dbReference type="SAM" id="MobiDB-lite"/>
    </source>
</evidence>
<feature type="domain" description="Inhibitor I9" evidence="10">
    <location>
        <begin position="44"/>
        <end position="87"/>
    </location>
</feature>
<dbReference type="InterPro" id="IPR023828">
    <property type="entry name" value="Peptidase_S8_Ser-AS"/>
</dbReference>
<evidence type="ECO:0000313" key="12">
    <source>
        <dbReference type="Proteomes" id="UP001164706"/>
    </source>
</evidence>
<dbReference type="PROSITE" id="PS00136">
    <property type="entry name" value="SUBTILASE_ASP"/>
    <property type="match status" value="1"/>
</dbReference>
<dbReference type="CDD" id="cd04077">
    <property type="entry name" value="Peptidases_S8_PCSK9_ProteinaseK_like"/>
    <property type="match status" value="1"/>
</dbReference>